<sequence length="287" mass="31530">MTTHSDWDIATGVGFTALVVAAGRAVESGRPHRLIDDPYAAELVRAAGTGTPLTTDPSEADPVMAHLADHMAVRTRCLDDWFDRACSAGVRQAVVLASGLDTRAFRLSWPEGFRLFEIDRPRVLEFKDSVLSGRRPACERRTVGVDLREEWSGELERAGFDRTVPTAWLAEGLLPYLPARAERRLLETVHSLSAPGSRVAVEQLRRIDLTGDVVPKLPTTEWGVDLTALFAPEDKPDPAGLLGELGWRTSRRDLPRIAASYDRRLPSEETLAPLTGNTAMLCAELPE</sequence>
<evidence type="ECO:0000256" key="6">
    <source>
        <dbReference type="RuleBase" id="RU362030"/>
    </source>
</evidence>
<keyword evidence="5 6" id="KW-0949">S-adenosyl-L-methionine</keyword>
<gene>
    <name evidence="7" type="ORF">CEP50_05090</name>
</gene>
<evidence type="ECO:0000256" key="5">
    <source>
        <dbReference type="ARBA" id="ARBA00022691"/>
    </source>
</evidence>
<evidence type="ECO:0000256" key="1">
    <source>
        <dbReference type="ARBA" id="ARBA00003907"/>
    </source>
</evidence>
<evidence type="ECO:0000256" key="3">
    <source>
        <dbReference type="ARBA" id="ARBA00022603"/>
    </source>
</evidence>
<dbReference type="PANTHER" id="PTHR43619:SF2">
    <property type="entry name" value="S-ADENOSYL-L-METHIONINE-DEPENDENT METHYLTRANSFERASES SUPERFAMILY PROTEIN"/>
    <property type="match status" value="1"/>
</dbReference>
<dbReference type="EMBL" id="PVSR01000004">
    <property type="protein sequence ID" value="PRW64317.1"/>
    <property type="molecule type" value="Genomic_DNA"/>
</dbReference>
<dbReference type="SUPFAM" id="SSF53335">
    <property type="entry name" value="S-adenosyl-L-methionine-dependent methyltransferases"/>
    <property type="match status" value="1"/>
</dbReference>
<dbReference type="Proteomes" id="UP000239352">
    <property type="component" value="Unassembled WGS sequence"/>
</dbReference>
<dbReference type="InterPro" id="IPR007213">
    <property type="entry name" value="Ppm1/Ppm2/Tcmp"/>
</dbReference>
<dbReference type="Gene3D" id="3.40.50.150">
    <property type="entry name" value="Vaccinia Virus protein VP39"/>
    <property type="match status" value="1"/>
</dbReference>
<keyword evidence="8" id="KW-1185">Reference proteome</keyword>
<proteinExistence type="inferred from homology"/>
<evidence type="ECO:0000256" key="4">
    <source>
        <dbReference type="ARBA" id="ARBA00022679"/>
    </source>
</evidence>
<protein>
    <recommendedName>
        <fullName evidence="6">S-adenosyl-L-methionine-dependent methyltransferase</fullName>
        <ecNumber evidence="6">2.1.1.-</ecNumber>
    </recommendedName>
</protein>
<evidence type="ECO:0000256" key="2">
    <source>
        <dbReference type="ARBA" id="ARBA00008138"/>
    </source>
</evidence>
<dbReference type="GO" id="GO:0008168">
    <property type="term" value="F:methyltransferase activity"/>
    <property type="evidence" value="ECO:0007669"/>
    <property type="project" value="UniProtKB-UniRule"/>
</dbReference>
<dbReference type="NCBIfam" id="TIGR00027">
    <property type="entry name" value="mthyl_TIGR00027"/>
    <property type="match status" value="1"/>
</dbReference>
<comment type="similarity">
    <text evidence="2 6">Belongs to the UPF0677 family.</text>
</comment>
<keyword evidence="4 7" id="KW-0808">Transferase</keyword>
<dbReference type="RefSeq" id="WP_106112767.1">
    <property type="nucleotide sequence ID" value="NZ_PVSR01000004.1"/>
</dbReference>
<keyword evidence="3 6" id="KW-0489">Methyltransferase</keyword>
<dbReference type="InParanoid" id="A0A2T0GYZ7"/>
<name>A0A2T0GYZ7_ACTMO</name>
<dbReference type="InterPro" id="IPR011610">
    <property type="entry name" value="SAM_mthyl_Trfase_ML2640-like"/>
</dbReference>
<dbReference type="Pfam" id="PF04072">
    <property type="entry name" value="LCM"/>
    <property type="match status" value="1"/>
</dbReference>
<dbReference type="AlphaFoldDB" id="A0A2T0GYZ7"/>
<dbReference type="PANTHER" id="PTHR43619">
    <property type="entry name" value="S-ADENOSYL-L-METHIONINE-DEPENDENT METHYLTRANSFERASE YKTD-RELATED"/>
    <property type="match status" value="1"/>
</dbReference>
<dbReference type="GO" id="GO:0032259">
    <property type="term" value="P:methylation"/>
    <property type="evidence" value="ECO:0007669"/>
    <property type="project" value="UniProtKB-KW"/>
</dbReference>
<accession>A0A2T0GYZ7</accession>
<dbReference type="EC" id="2.1.1.-" evidence="6"/>
<dbReference type="FunCoup" id="A0A2T0GYZ7">
    <property type="interactions" value="1"/>
</dbReference>
<evidence type="ECO:0000313" key="7">
    <source>
        <dbReference type="EMBL" id="PRW64317.1"/>
    </source>
</evidence>
<dbReference type="InterPro" id="IPR029063">
    <property type="entry name" value="SAM-dependent_MTases_sf"/>
</dbReference>
<organism evidence="7 8">
    <name type="scientific">Actinopolyspora mortivallis</name>
    <dbReference type="NCBI Taxonomy" id="33906"/>
    <lineage>
        <taxon>Bacteria</taxon>
        <taxon>Bacillati</taxon>
        <taxon>Actinomycetota</taxon>
        <taxon>Actinomycetes</taxon>
        <taxon>Actinopolysporales</taxon>
        <taxon>Actinopolysporaceae</taxon>
        <taxon>Actinopolyspora</taxon>
    </lineage>
</organism>
<comment type="function">
    <text evidence="1 6">Exhibits S-adenosyl-L-methionine-dependent methyltransferase activity.</text>
</comment>
<reference evidence="7 8" key="1">
    <citation type="submission" date="2018-03" db="EMBL/GenBank/DDBJ databases">
        <title>Actinopolyspora mortivallis from Sahara, screening for active biomolecules.</title>
        <authorList>
            <person name="Selama O."/>
            <person name="Wellington E.M.H."/>
            <person name="Hacene H."/>
        </authorList>
    </citation>
    <scope>NUCLEOTIDE SEQUENCE [LARGE SCALE GENOMIC DNA]</scope>
    <source>
        <strain evidence="7 8">M5A</strain>
    </source>
</reference>
<comment type="caution">
    <text evidence="7">The sequence shown here is derived from an EMBL/GenBank/DDBJ whole genome shotgun (WGS) entry which is preliminary data.</text>
</comment>
<evidence type="ECO:0000313" key="8">
    <source>
        <dbReference type="Proteomes" id="UP000239352"/>
    </source>
</evidence>